<proteinExistence type="predicted"/>
<dbReference type="Proteomes" id="UP001161389">
    <property type="component" value="Unassembled WGS sequence"/>
</dbReference>
<name>A0AA37SF08_9GAMM</name>
<evidence type="ECO:0000256" key="1">
    <source>
        <dbReference type="SAM" id="Phobius"/>
    </source>
</evidence>
<sequence length="261" mass="28123">MKELNKTNLHHPLEVRRLTKANLPLSLAFGLAGLLAVGGYVEAEEIQMPASPAQTSLGVSAGALGVGITASGTTQWHLTDGDRVQWRAMISGMDLEVDDGDIELSDIEYEDADYSITALQLGVDWYPITSEGWTREFFLSGGLMYIDSEFSANADMDRRFTVGSTTVNPGDINSLETEIDSSGVLPYISLGWGNEIDGESGFDFMVELGLTYQLNDPDVTLVAVDPAGHLSQNDLNSEASDIEDESGGLQAFGTVTVAYHF</sequence>
<evidence type="ECO:0000313" key="2">
    <source>
        <dbReference type="EMBL" id="GLQ32794.1"/>
    </source>
</evidence>
<protein>
    <submittedName>
        <fullName evidence="2">Uncharacterized protein</fullName>
    </submittedName>
</protein>
<keyword evidence="1" id="KW-1133">Transmembrane helix</keyword>
<reference evidence="2" key="2">
    <citation type="submission" date="2023-01" db="EMBL/GenBank/DDBJ databases">
        <title>Draft genome sequence of Litoribrevibacter albus strain NBRC 110071.</title>
        <authorList>
            <person name="Sun Q."/>
            <person name="Mori K."/>
        </authorList>
    </citation>
    <scope>NUCLEOTIDE SEQUENCE</scope>
    <source>
        <strain evidence="2">NBRC 110071</strain>
    </source>
</reference>
<keyword evidence="1" id="KW-0472">Membrane</keyword>
<gene>
    <name evidence="2" type="ORF">GCM10007876_32730</name>
</gene>
<reference evidence="2" key="1">
    <citation type="journal article" date="2014" name="Int. J. Syst. Evol. Microbiol.">
        <title>Complete genome sequence of Corynebacterium casei LMG S-19264T (=DSM 44701T), isolated from a smear-ripened cheese.</title>
        <authorList>
            <consortium name="US DOE Joint Genome Institute (JGI-PGF)"/>
            <person name="Walter F."/>
            <person name="Albersmeier A."/>
            <person name="Kalinowski J."/>
            <person name="Ruckert C."/>
        </authorList>
    </citation>
    <scope>NUCLEOTIDE SEQUENCE</scope>
    <source>
        <strain evidence="2">NBRC 110071</strain>
    </source>
</reference>
<organism evidence="2 3">
    <name type="scientific">Litoribrevibacter albus</name>
    <dbReference type="NCBI Taxonomy" id="1473156"/>
    <lineage>
        <taxon>Bacteria</taxon>
        <taxon>Pseudomonadati</taxon>
        <taxon>Pseudomonadota</taxon>
        <taxon>Gammaproteobacteria</taxon>
        <taxon>Oceanospirillales</taxon>
        <taxon>Oceanospirillaceae</taxon>
        <taxon>Litoribrevibacter</taxon>
    </lineage>
</organism>
<feature type="transmembrane region" description="Helical" evidence="1">
    <location>
        <begin position="21"/>
        <end position="41"/>
    </location>
</feature>
<keyword evidence="1" id="KW-0812">Transmembrane</keyword>
<dbReference type="AlphaFoldDB" id="A0AA37SF08"/>
<dbReference type="RefSeq" id="WP_284382926.1">
    <property type="nucleotide sequence ID" value="NZ_BSNM01000016.1"/>
</dbReference>
<keyword evidence="3" id="KW-1185">Reference proteome</keyword>
<accession>A0AA37SF08</accession>
<evidence type="ECO:0000313" key="3">
    <source>
        <dbReference type="Proteomes" id="UP001161389"/>
    </source>
</evidence>
<dbReference type="Gene3D" id="2.40.160.170">
    <property type="match status" value="1"/>
</dbReference>
<dbReference type="EMBL" id="BSNM01000016">
    <property type="protein sequence ID" value="GLQ32794.1"/>
    <property type="molecule type" value="Genomic_DNA"/>
</dbReference>
<comment type="caution">
    <text evidence="2">The sequence shown here is derived from an EMBL/GenBank/DDBJ whole genome shotgun (WGS) entry which is preliminary data.</text>
</comment>